<dbReference type="Proteomes" id="UP000034291">
    <property type="component" value="Unassembled WGS sequence"/>
</dbReference>
<dbReference type="OrthoDB" id="4509376at2759"/>
<feature type="compositionally biased region" description="Polar residues" evidence="1">
    <location>
        <begin position="43"/>
        <end position="53"/>
    </location>
</feature>
<evidence type="ECO:0000256" key="1">
    <source>
        <dbReference type="SAM" id="MobiDB-lite"/>
    </source>
</evidence>
<gene>
    <name evidence="2" type="ORF">ARAM_007372</name>
</gene>
<name>A0A0F8VLL1_9EURO</name>
<keyword evidence="3" id="KW-1185">Reference proteome</keyword>
<feature type="region of interest" description="Disordered" evidence="1">
    <location>
        <begin position="1"/>
        <end position="68"/>
    </location>
</feature>
<reference evidence="2 3" key="1">
    <citation type="submission" date="2015-02" db="EMBL/GenBank/DDBJ databases">
        <title>Draft Genome Sequences of Two Closely-Related Aflatoxigenic Aspergillus Species Obtained from the Cote d'Ivoire.</title>
        <authorList>
            <person name="Moore G.G."/>
            <person name="Beltz S.B."/>
            <person name="Mack B.M."/>
        </authorList>
    </citation>
    <scope>NUCLEOTIDE SEQUENCE [LARGE SCALE GENOMIC DNA]</scope>
    <source>
        <strain evidence="2 3">SRRC1468</strain>
    </source>
</reference>
<proteinExistence type="predicted"/>
<dbReference type="AlphaFoldDB" id="A0A0F8VLL1"/>
<protein>
    <submittedName>
        <fullName evidence="2">Uncharacterized protein</fullName>
    </submittedName>
</protein>
<dbReference type="EMBL" id="JZBS01001124">
    <property type="protein sequence ID" value="KKK24006.1"/>
    <property type="molecule type" value="Genomic_DNA"/>
</dbReference>
<evidence type="ECO:0000313" key="3">
    <source>
        <dbReference type="Proteomes" id="UP000034291"/>
    </source>
</evidence>
<accession>A0A0F8VLL1</accession>
<sequence>MKNPGQPSQPPKESVYLQPLNPITHSPYEQRIQPVPAPHAHQHNGNPVSSVSRRTYDSRPSSDESIAGIRLRHEHQLKEMQSDDLDTEYGVEQQPNEGDIAHAVEGHSRHVQVDACACACACAGTPALGEEPDLMANMERKRREHYRVLGERAERRQPVPDGETAEREALRLRRLKQDRELHVQDVVHEATGDPVVG</sequence>
<comment type="caution">
    <text evidence="2">The sequence shown here is derived from an EMBL/GenBank/DDBJ whole genome shotgun (WGS) entry which is preliminary data.</text>
</comment>
<evidence type="ECO:0000313" key="2">
    <source>
        <dbReference type="EMBL" id="KKK24006.1"/>
    </source>
</evidence>
<organism evidence="2 3">
    <name type="scientific">Aspergillus rambellii</name>
    <dbReference type="NCBI Taxonomy" id="308745"/>
    <lineage>
        <taxon>Eukaryota</taxon>
        <taxon>Fungi</taxon>
        <taxon>Dikarya</taxon>
        <taxon>Ascomycota</taxon>
        <taxon>Pezizomycotina</taxon>
        <taxon>Eurotiomycetes</taxon>
        <taxon>Eurotiomycetidae</taxon>
        <taxon>Eurotiales</taxon>
        <taxon>Aspergillaceae</taxon>
        <taxon>Aspergillus</taxon>
        <taxon>Aspergillus subgen. Nidulantes</taxon>
    </lineage>
</organism>